<organism evidence="2 3">
    <name type="scientific">Hadarchaeum yellowstonense</name>
    <dbReference type="NCBI Taxonomy" id="1776334"/>
    <lineage>
        <taxon>Archaea</taxon>
        <taxon>Methanobacteriati</taxon>
        <taxon>Candidatus Hadarchaeota</taxon>
        <taxon>Candidatus Hadarchaeia</taxon>
        <taxon>Candidatus Hadarchaeales</taxon>
        <taxon>Candidatus Hadarchaeaceae</taxon>
        <taxon>Candidatus Hadarchaeum</taxon>
    </lineage>
</organism>
<dbReference type="SUPFAM" id="SSF64182">
    <property type="entry name" value="DHH phosphoesterases"/>
    <property type="match status" value="1"/>
</dbReference>
<dbReference type="PANTHER" id="PTHR30255:SF2">
    <property type="entry name" value="SINGLE-STRANDED-DNA-SPECIFIC EXONUCLEASE RECJ"/>
    <property type="match status" value="1"/>
</dbReference>
<dbReference type="InterPro" id="IPR051673">
    <property type="entry name" value="SSDNA_exonuclease_RecJ"/>
</dbReference>
<reference evidence="2 3" key="1">
    <citation type="journal article" date="2016" name="Nat. Microbiol.">
        <title>Genomic inference of the metabolism of cosmopolitan subsurface Archaea, Hadesarchaea.</title>
        <authorList>
            <person name="Baker B.J."/>
            <person name="Saw J.H."/>
            <person name="Lind A.E."/>
            <person name="Lazar C.S."/>
            <person name="Hinrichs K.-U."/>
            <person name="Teske A.P."/>
            <person name="Ettema T.J."/>
        </authorList>
    </citation>
    <scope>NUCLEOTIDE SEQUENCE [LARGE SCALE GENOMIC DNA]</scope>
</reference>
<dbReference type="AlphaFoldDB" id="A0A147JSB8"/>
<dbReference type="STRING" id="1776334.APZ16_03355"/>
<evidence type="ECO:0000313" key="3">
    <source>
        <dbReference type="Proteomes" id="UP000074294"/>
    </source>
</evidence>
<dbReference type="Pfam" id="PF01368">
    <property type="entry name" value="DHH"/>
    <property type="match status" value="1"/>
</dbReference>
<dbReference type="InterPro" id="IPR001667">
    <property type="entry name" value="DDH_dom"/>
</dbReference>
<dbReference type="GO" id="GO:0004527">
    <property type="term" value="F:exonuclease activity"/>
    <property type="evidence" value="ECO:0007669"/>
    <property type="project" value="UniProtKB-KW"/>
</dbReference>
<protein>
    <recommendedName>
        <fullName evidence="1">DDH domain-containing protein</fullName>
    </recommendedName>
</protein>
<name>A0A147JSB8_HADYE</name>
<comment type="caution">
    <text evidence="2">The sequence shown here is derived from an EMBL/GenBank/DDBJ whole genome shotgun (WGS) entry which is preliminary data.</text>
</comment>
<dbReference type="PANTHER" id="PTHR30255">
    <property type="entry name" value="SINGLE-STRANDED-DNA-SPECIFIC EXONUCLEASE RECJ"/>
    <property type="match status" value="1"/>
</dbReference>
<evidence type="ECO:0000313" key="2">
    <source>
        <dbReference type="EMBL" id="KUO39393.1"/>
    </source>
</evidence>
<dbReference type="Proteomes" id="UP000074294">
    <property type="component" value="Unassembled WGS sequence"/>
</dbReference>
<evidence type="ECO:0000259" key="1">
    <source>
        <dbReference type="Pfam" id="PF01368"/>
    </source>
</evidence>
<sequence>MNYKEQVKFLRERDSGFAGAVELLKSLRRSSSVVVFSHHDVDGIASAFILQRLCRRLGAKVVVKLPEGFRLLVEELETAVRGTVDLLLISDKGTFASYDDFFRKAENVLILDHHPLDGRPTRCTVFNPAPEYPLGTATALLCHMLATQLGPTDEHDDLVALIGCRGDAVFDPVENRCDDFARPFVERARQLFPRLFRTRLGCPTMYDLVDRRRTALVNQITEAAYAGTLAHYYEAETRGGAYGPELVFTFLNDLARRGENPAEFRSLDDVLGKLPAGAIISRTLQRFYLDWELLSGRVQSPVFLGEVQGVGVYLAFAKEAPSMQSAPFPAILPHVAATQLEPLKRAFGHEETAIIVFCPKEIGVQVSMRGGGGVINCGQFCSRLAERLRRLFPPGTGIEGGGHVAAAEFFAGKSVPIYAVMRELLWMAEELFQQGSGSSGGQEPSVKVME</sequence>
<dbReference type="InterPro" id="IPR038763">
    <property type="entry name" value="DHH_sf"/>
</dbReference>
<gene>
    <name evidence="2" type="ORF">APZ16_03355</name>
</gene>
<dbReference type="EMBL" id="LQMQ01000065">
    <property type="protein sequence ID" value="KUO39393.1"/>
    <property type="molecule type" value="Genomic_DNA"/>
</dbReference>
<accession>A0A147JSB8</accession>
<feature type="domain" description="DDH" evidence="1">
    <location>
        <begin position="33"/>
        <end position="146"/>
    </location>
</feature>
<proteinExistence type="predicted"/>
<dbReference type="Gene3D" id="3.90.1640.30">
    <property type="match status" value="1"/>
</dbReference>